<evidence type="ECO:0000313" key="19">
    <source>
        <dbReference type="Proteomes" id="UP000179010"/>
    </source>
</evidence>
<dbReference type="InterPro" id="IPR008926">
    <property type="entry name" value="RNR_R1-su_N"/>
</dbReference>
<comment type="catalytic activity">
    <reaction evidence="13 14">
        <text>a 2'-deoxyribonucleoside 5'-diphosphate + [thioredoxin]-disulfide + H2O = a ribonucleoside 5'-diphosphate + [thioredoxin]-dithiol</text>
        <dbReference type="Rhea" id="RHEA:23252"/>
        <dbReference type="Rhea" id="RHEA-COMP:10698"/>
        <dbReference type="Rhea" id="RHEA-COMP:10700"/>
        <dbReference type="ChEBI" id="CHEBI:15377"/>
        <dbReference type="ChEBI" id="CHEBI:29950"/>
        <dbReference type="ChEBI" id="CHEBI:50058"/>
        <dbReference type="ChEBI" id="CHEBI:57930"/>
        <dbReference type="ChEBI" id="CHEBI:73316"/>
        <dbReference type="EC" id="1.17.4.1"/>
    </reaction>
</comment>
<keyword evidence="8 14" id="KW-0560">Oxidoreductase</keyword>
<dbReference type="InterPro" id="IPR000788">
    <property type="entry name" value="RNR_lg_C"/>
</dbReference>
<keyword evidence="9" id="KW-0215">Deoxyribonucleotide synthesis</keyword>
<organism evidence="18 19">
    <name type="scientific">candidate division Kazan bacterium RIFCSPLOWO2_01_FULL_48_13</name>
    <dbReference type="NCBI Taxonomy" id="1798539"/>
    <lineage>
        <taxon>Bacteria</taxon>
        <taxon>Bacteria division Kazan-3B-28</taxon>
    </lineage>
</organism>
<dbReference type="GO" id="GO:0009263">
    <property type="term" value="P:deoxyribonucleotide biosynthetic process"/>
    <property type="evidence" value="ECO:0007669"/>
    <property type="project" value="UniProtKB-KW"/>
</dbReference>
<sequence>MPEDITASEWSHQAVKVLNERYFLKDKDGKAIETVEEMCWRVAWELARAEVKYGMTRKEIEKKAREFYKLMLSREFLPNSPTLMNAGKNNGLQYSACYVIPVPDSLEGIFDGVKWQGLIHQSGGGTGFSFSRLRPKGARVKSTMGIASGPVSFMKIYNEATQQIKQGGTRRGANMGILRVDHPDILEFIHCKDDDAGISNFNISVTVTDRFMDALAKDGEYDLIAPNNGEVTGKLSARRVWNEIAESAWKTGDPGLVFIDRINHSSANPIRAEGWEVESTNPCGEQPLYPFDACNLGSIFLNYFVTDSVFNWDKLREVTRTAVRMLDNVIEMNPFPLEQIKDTVMNIRRIGLGVGGWADMLVSLGIPYDSDEALILAEKMMKFINAEGHKMSEELAAERGPFPLWRESIYKKPIRNSTVTTIAPTGSISILANTSSGVEPLFAVAYRHIVKSENRELTFVNPLFEKVASDRGFNSGELMEKVAQHGTVREISEIPEDVRKVFGTAHEIEPQWHVKTQAAFQKYTDNGVSKTINLRHDATVSDVERAYKQAWESGCMGITVFRDGSKSEQVLNLGTKKSVQEIASSVQEQAIKPRPVKVEGATYRIETPLGSAFITVNHDADGNPFEVFVIIGKAGSEVSAMAEALGRLISTTLRFGNHMPAKERAKELMDQLHGIGGSRSVGFGPNKVRSLPDAIAKAIGMHFGLMGKHDEVPMTNSQAPINNQLPMFQVPNPVVAKRGDLCPSCGEASLVFEEGCKKCYGCGYSEC</sequence>
<evidence type="ECO:0000256" key="8">
    <source>
        <dbReference type="ARBA" id="ARBA00023002"/>
    </source>
</evidence>
<dbReference type="Pfam" id="PF02867">
    <property type="entry name" value="Ribonuc_red_lgC"/>
    <property type="match status" value="1"/>
</dbReference>
<feature type="domain" description="TSCPD" evidence="17">
    <location>
        <begin position="595"/>
        <end position="702"/>
    </location>
</feature>
<dbReference type="Pfam" id="PF00317">
    <property type="entry name" value="Ribonuc_red_lgN"/>
    <property type="match status" value="1"/>
</dbReference>
<comment type="similarity">
    <text evidence="2 14">Belongs to the ribonucleoside diphosphate reductase class-2 family.</text>
</comment>
<dbReference type="InterPro" id="IPR050862">
    <property type="entry name" value="RdRp_reductase_class-2"/>
</dbReference>
<evidence type="ECO:0000256" key="7">
    <source>
        <dbReference type="ARBA" id="ARBA00022741"/>
    </source>
</evidence>
<protein>
    <recommendedName>
        <fullName evidence="4 14">Vitamin B12-dependent ribonucleotide reductase</fullName>
        <ecNumber evidence="3 14">1.17.4.1</ecNumber>
    </recommendedName>
</protein>
<evidence type="ECO:0000256" key="14">
    <source>
        <dbReference type="RuleBase" id="RU364064"/>
    </source>
</evidence>
<dbReference type="GO" id="GO:0005524">
    <property type="term" value="F:ATP binding"/>
    <property type="evidence" value="ECO:0007669"/>
    <property type="project" value="InterPro"/>
</dbReference>
<dbReference type="GO" id="GO:0071897">
    <property type="term" value="P:DNA biosynthetic process"/>
    <property type="evidence" value="ECO:0007669"/>
    <property type="project" value="UniProtKB-KW"/>
</dbReference>
<comment type="function">
    <text evidence="12 14">Catalyzes the reduction of ribonucleotides to deoxyribonucleotides. May function to provide a pool of deoxyribonucleotide precursors for DNA repair during oxygen limitation and/or for immediate growth after restoration of oxygen.</text>
</comment>
<evidence type="ECO:0000256" key="10">
    <source>
        <dbReference type="ARBA" id="ARBA00023157"/>
    </source>
</evidence>
<dbReference type="SUPFAM" id="SSF48168">
    <property type="entry name" value="R1 subunit of ribonucleotide reductase, N-terminal domain"/>
    <property type="match status" value="1"/>
</dbReference>
<evidence type="ECO:0000256" key="3">
    <source>
        <dbReference type="ARBA" id="ARBA00012274"/>
    </source>
</evidence>
<evidence type="ECO:0000256" key="9">
    <source>
        <dbReference type="ARBA" id="ARBA00023116"/>
    </source>
</evidence>
<gene>
    <name evidence="18" type="ORF">A2994_01200</name>
</gene>
<evidence type="ECO:0000259" key="17">
    <source>
        <dbReference type="Pfam" id="PF12637"/>
    </source>
</evidence>
<evidence type="ECO:0000256" key="2">
    <source>
        <dbReference type="ARBA" id="ARBA00007405"/>
    </source>
</evidence>
<keyword evidence="11 14" id="KW-0170">Cobalt</keyword>
<accession>A0A1F4PMX5</accession>
<comment type="caution">
    <text evidence="18">The sequence shown here is derived from an EMBL/GenBank/DDBJ whole genome shotgun (WGS) entry which is preliminary data.</text>
</comment>
<dbReference type="InterPro" id="IPR013344">
    <property type="entry name" value="RNR_NrdJ/NrdZ"/>
</dbReference>
<evidence type="ECO:0000259" key="15">
    <source>
        <dbReference type="Pfam" id="PF00317"/>
    </source>
</evidence>
<evidence type="ECO:0000259" key="16">
    <source>
        <dbReference type="Pfam" id="PF02867"/>
    </source>
</evidence>
<dbReference type="PANTHER" id="PTHR43371">
    <property type="entry name" value="VITAMIN B12-DEPENDENT RIBONUCLEOTIDE REDUCTASE"/>
    <property type="match status" value="1"/>
</dbReference>
<dbReference type="EC" id="1.17.4.1" evidence="3 14"/>
<keyword evidence="6 14" id="KW-0237">DNA synthesis</keyword>
<feature type="domain" description="Ribonucleotide reductase large subunit N-terminal" evidence="15">
    <location>
        <begin position="11"/>
        <end position="91"/>
    </location>
</feature>
<name>A0A1F4PMX5_UNCK3</name>
<dbReference type="PRINTS" id="PR01183">
    <property type="entry name" value="RIBORDTASEM1"/>
</dbReference>
<evidence type="ECO:0000256" key="11">
    <source>
        <dbReference type="ARBA" id="ARBA00023285"/>
    </source>
</evidence>
<keyword evidence="7 14" id="KW-0547">Nucleotide-binding</keyword>
<dbReference type="PANTHER" id="PTHR43371:SF1">
    <property type="entry name" value="RIBONUCLEOSIDE-DIPHOSPHATE REDUCTASE"/>
    <property type="match status" value="1"/>
</dbReference>
<evidence type="ECO:0000256" key="1">
    <source>
        <dbReference type="ARBA" id="ARBA00001922"/>
    </source>
</evidence>
<comment type="cofactor">
    <cofactor evidence="1 14">
        <name>adenosylcob(III)alamin</name>
        <dbReference type="ChEBI" id="CHEBI:18408"/>
    </cofactor>
</comment>
<evidence type="ECO:0000256" key="4">
    <source>
        <dbReference type="ARBA" id="ARBA00014409"/>
    </source>
</evidence>
<dbReference type="Gene3D" id="3.20.70.20">
    <property type="match status" value="1"/>
</dbReference>
<dbReference type="GO" id="GO:0004748">
    <property type="term" value="F:ribonucleoside-diphosphate reductase activity, thioredoxin disulfide as acceptor"/>
    <property type="evidence" value="ECO:0007669"/>
    <property type="project" value="UniProtKB-EC"/>
</dbReference>
<dbReference type="InterPro" id="IPR024434">
    <property type="entry name" value="TSCPD_dom"/>
</dbReference>
<dbReference type="NCBIfam" id="NF006417">
    <property type="entry name" value="PRK08665.1"/>
    <property type="match status" value="1"/>
</dbReference>
<dbReference type="Pfam" id="PF12637">
    <property type="entry name" value="TSCPD"/>
    <property type="match status" value="1"/>
</dbReference>
<evidence type="ECO:0000256" key="5">
    <source>
        <dbReference type="ARBA" id="ARBA00022628"/>
    </source>
</evidence>
<dbReference type="AlphaFoldDB" id="A0A1F4PMX5"/>
<keyword evidence="5 14" id="KW-0846">Cobalamin</keyword>
<proteinExistence type="inferred from homology"/>
<dbReference type="STRING" id="1798539.A2994_01200"/>
<dbReference type="Proteomes" id="UP000179010">
    <property type="component" value="Unassembled WGS sequence"/>
</dbReference>
<feature type="domain" description="Ribonucleotide reductase large subunit C-terminal" evidence="16">
    <location>
        <begin position="95"/>
        <end position="413"/>
    </location>
</feature>
<evidence type="ECO:0000313" key="18">
    <source>
        <dbReference type="EMBL" id="OGB84946.1"/>
    </source>
</evidence>
<keyword evidence="10" id="KW-1015">Disulfide bond</keyword>
<evidence type="ECO:0000256" key="13">
    <source>
        <dbReference type="ARBA" id="ARBA00047754"/>
    </source>
</evidence>
<reference evidence="18 19" key="1">
    <citation type="journal article" date="2016" name="Nat. Commun.">
        <title>Thousands of microbial genomes shed light on interconnected biogeochemical processes in an aquifer system.</title>
        <authorList>
            <person name="Anantharaman K."/>
            <person name="Brown C.T."/>
            <person name="Hug L.A."/>
            <person name="Sharon I."/>
            <person name="Castelle C.J."/>
            <person name="Probst A.J."/>
            <person name="Thomas B.C."/>
            <person name="Singh A."/>
            <person name="Wilkins M.J."/>
            <person name="Karaoz U."/>
            <person name="Brodie E.L."/>
            <person name="Williams K.H."/>
            <person name="Hubbard S.S."/>
            <person name="Banfield J.F."/>
        </authorList>
    </citation>
    <scope>NUCLEOTIDE SEQUENCE [LARGE SCALE GENOMIC DNA]</scope>
</reference>
<dbReference type="GO" id="GO:0031419">
    <property type="term" value="F:cobalamin binding"/>
    <property type="evidence" value="ECO:0007669"/>
    <property type="project" value="UniProtKB-KW"/>
</dbReference>
<dbReference type="NCBIfam" id="TIGR02504">
    <property type="entry name" value="NrdJ_Z"/>
    <property type="match status" value="1"/>
</dbReference>
<dbReference type="EMBL" id="METE01000016">
    <property type="protein sequence ID" value="OGB84946.1"/>
    <property type="molecule type" value="Genomic_DNA"/>
</dbReference>
<dbReference type="InterPro" id="IPR013509">
    <property type="entry name" value="RNR_lsu_N"/>
</dbReference>
<evidence type="ECO:0000256" key="12">
    <source>
        <dbReference type="ARBA" id="ARBA00025437"/>
    </source>
</evidence>
<dbReference type="SUPFAM" id="SSF51998">
    <property type="entry name" value="PFL-like glycyl radical enzymes"/>
    <property type="match status" value="1"/>
</dbReference>
<dbReference type="UniPathway" id="UPA00326"/>
<evidence type="ECO:0000256" key="6">
    <source>
        <dbReference type="ARBA" id="ARBA00022634"/>
    </source>
</evidence>
<dbReference type="CDD" id="cd02888">
    <property type="entry name" value="RNR_II_dimer"/>
    <property type="match status" value="1"/>
</dbReference>